<proteinExistence type="predicted"/>
<dbReference type="EMBL" id="BPLR01014542">
    <property type="protein sequence ID" value="GIY69502.1"/>
    <property type="molecule type" value="Genomic_DNA"/>
</dbReference>
<dbReference type="AlphaFoldDB" id="A0AAV4VGN8"/>
<organism evidence="1 2">
    <name type="scientific">Caerostris extrusa</name>
    <name type="common">Bark spider</name>
    <name type="synonym">Caerostris bankana</name>
    <dbReference type="NCBI Taxonomy" id="172846"/>
    <lineage>
        <taxon>Eukaryota</taxon>
        <taxon>Metazoa</taxon>
        <taxon>Ecdysozoa</taxon>
        <taxon>Arthropoda</taxon>
        <taxon>Chelicerata</taxon>
        <taxon>Arachnida</taxon>
        <taxon>Araneae</taxon>
        <taxon>Araneomorphae</taxon>
        <taxon>Entelegynae</taxon>
        <taxon>Araneoidea</taxon>
        <taxon>Araneidae</taxon>
        <taxon>Caerostris</taxon>
    </lineage>
</organism>
<evidence type="ECO:0000313" key="1">
    <source>
        <dbReference type="EMBL" id="GIY69502.1"/>
    </source>
</evidence>
<accession>A0AAV4VGN8</accession>
<protein>
    <submittedName>
        <fullName evidence="1">Uncharacterized protein</fullName>
    </submittedName>
</protein>
<gene>
    <name evidence="1" type="ORF">CEXT_594291</name>
</gene>
<comment type="caution">
    <text evidence="1">The sequence shown here is derived from an EMBL/GenBank/DDBJ whole genome shotgun (WGS) entry which is preliminary data.</text>
</comment>
<dbReference type="Proteomes" id="UP001054945">
    <property type="component" value="Unassembled WGS sequence"/>
</dbReference>
<evidence type="ECO:0000313" key="2">
    <source>
        <dbReference type="Proteomes" id="UP001054945"/>
    </source>
</evidence>
<sequence>MIVWPLDSPSASFLRARCTLPTMEIAGDIALLSAGKKEDLRAIPLTVFSYSASDSHVYHKQLADGRRQVHFYVEPSPDNLTIEDTISLESPRFRNT</sequence>
<reference evidence="1 2" key="1">
    <citation type="submission" date="2021-06" db="EMBL/GenBank/DDBJ databases">
        <title>Caerostris extrusa draft genome.</title>
        <authorList>
            <person name="Kono N."/>
            <person name="Arakawa K."/>
        </authorList>
    </citation>
    <scope>NUCLEOTIDE SEQUENCE [LARGE SCALE GENOMIC DNA]</scope>
</reference>
<keyword evidence="2" id="KW-1185">Reference proteome</keyword>
<name>A0AAV4VGN8_CAEEX</name>